<dbReference type="OrthoDB" id="5538558at2759"/>
<gene>
    <name evidence="1" type="ORF">FHETE_10670</name>
</gene>
<keyword evidence="2" id="KW-1185">Reference proteome</keyword>
<reference evidence="1 2" key="1">
    <citation type="submission" date="2020-05" db="EMBL/GenBank/DDBJ databases">
        <title>Identification and distribution of gene clusters putatively required for synthesis of sphingolipid metabolism inhibitors in phylogenetically diverse species of the filamentous fungus Fusarium.</title>
        <authorList>
            <person name="Kim H.-S."/>
            <person name="Busman M."/>
            <person name="Brown D.W."/>
            <person name="Divon H."/>
            <person name="Uhlig S."/>
            <person name="Proctor R.H."/>
        </authorList>
    </citation>
    <scope>NUCLEOTIDE SEQUENCE [LARGE SCALE GENOMIC DNA]</scope>
    <source>
        <strain evidence="1 2">NRRL 20693</strain>
    </source>
</reference>
<dbReference type="Proteomes" id="UP000567885">
    <property type="component" value="Unassembled WGS sequence"/>
</dbReference>
<dbReference type="PANTHER" id="PTHR31793:SF39">
    <property type="entry name" value="THIOESTERASE_THIOL ESTER DEHYDRASE-ISOMERASE"/>
    <property type="match status" value="1"/>
</dbReference>
<protein>
    <submittedName>
        <fullName evidence="1">Uncharacterized protein</fullName>
    </submittedName>
</protein>
<dbReference type="AlphaFoldDB" id="A0A8H5SU14"/>
<dbReference type="PANTHER" id="PTHR31793">
    <property type="entry name" value="4-HYDROXYBENZOYL-COA THIOESTERASE FAMILY MEMBER"/>
    <property type="match status" value="1"/>
</dbReference>
<dbReference type="InterPro" id="IPR029069">
    <property type="entry name" value="HotDog_dom_sf"/>
</dbReference>
<organism evidence="1 2">
    <name type="scientific">Fusarium heterosporum</name>
    <dbReference type="NCBI Taxonomy" id="42747"/>
    <lineage>
        <taxon>Eukaryota</taxon>
        <taxon>Fungi</taxon>
        <taxon>Dikarya</taxon>
        <taxon>Ascomycota</taxon>
        <taxon>Pezizomycotina</taxon>
        <taxon>Sordariomycetes</taxon>
        <taxon>Hypocreomycetidae</taxon>
        <taxon>Hypocreales</taxon>
        <taxon>Nectriaceae</taxon>
        <taxon>Fusarium</taxon>
        <taxon>Fusarium heterosporum species complex</taxon>
    </lineage>
</organism>
<dbReference type="InterPro" id="IPR050563">
    <property type="entry name" value="4-hydroxybenzoyl-CoA_TE"/>
</dbReference>
<dbReference type="Pfam" id="PF13279">
    <property type="entry name" value="4HBT_2"/>
    <property type="match status" value="1"/>
</dbReference>
<dbReference type="EMBL" id="JAAGWQ010000303">
    <property type="protein sequence ID" value="KAF5657021.1"/>
    <property type="molecule type" value="Genomic_DNA"/>
</dbReference>
<name>A0A8H5SU14_FUSHE</name>
<accession>A0A8H5SU14</accession>
<comment type="caution">
    <text evidence="1">The sequence shown here is derived from an EMBL/GenBank/DDBJ whole genome shotgun (WGS) entry which is preliminary data.</text>
</comment>
<proteinExistence type="predicted"/>
<sequence>MSLSHMRLLQRSIGLAARSCAFQSRSYSSGQARPTNHTPLTSRWFADLQTQLKELADERHPGECVQQAKQLIDFSQSNWLELLAGQQGFPTEKKWRGLDNHQLLWGDMHGKLSLVMTLVGHVNNVMYNRYVETGRVHFIRQHSEDATPEEKPQWDELPTPRSLGLILRSITTEYKFPLVFPDHITVIYKLLEKPTYESTSLKMEAWILSEQHRRVAARCIDDTVIYDYTTAKKTVLKPFMVDKFQRTFQLQEECQKKYTDRAQRLIKAVEELKMRYH</sequence>
<dbReference type="SUPFAM" id="SSF54637">
    <property type="entry name" value="Thioesterase/thiol ester dehydrase-isomerase"/>
    <property type="match status" value="1"/>
</dbReference>
<evidence type="ECO:0000313" key="1">
    <source>
        <dbReference type="EMBL" id="KAF5657021.1"/>
    </source>
</evidence>
<evidence type="ECO:0000313" key="2">
    <source>
        <dbReference type="Proteomes" id="UP000567885"/>
    </source>
</evidence>
<dbReference type="CDD" id="cd00586">
    <property type="entry name" value="4HBT"/>
    <property type="match status" value="1"/>
</dbReference>
<dbReference type="Gene3D" id="3.10.129.10">
    <property type="entry name" value="Hotdog Thioesterase"/>
    <property type="match status" value="1"/>
</dbReference>
<dbReference type="GO" id="GO:0047617">
    <property type="term" value="F:fatty acyl-CoA hydrolase activity"/>
    <property type="evidence" value="ECO:0007669"/>
    <property type="project" value="TreeGrafter"/>
</dbReference>